<accession>A0A1M7BI84</accession>
<evidence type="ECO:0000313" key="2">
    <source>
        <dbReference type="EMBL" id="SHL54651.1"/>
    </source>
</evidence>
<dbReference type="EMBL" id="FRBW01000001">
    <property type="protein sequence ID" value="SHL54651.1"/>
    <property type="molecule type" value="Genomic_DNA"/>
</dbReference>
<evidence type="ECO:0000313" key="3">
    <source>
        <dbReference type="Proteomes" id="UP000186002"/>
    </source>
</evidence>
<proteinExistence type="predicted"/>
<dbReference type="OrthoDB" id="8858565at2"/>
<reference evidence="2 3" key="1">
    <citation type="submission" date="2016-11" db="EMBL/GenBank/DDBJ databases">
        <authorList>
            <person name="Jaros S."/>
            <person name="Januszkiewicz K."/>
            <person name="Wedrychowicz H."/>
        </authorList>
    </citation>
    <scope>NUCLEOTIDE SEQUENCE [LARGE SCALE GENOMIC DNA]</scope>
    <source>
        <strain evidence="2 3">DSM 22153</strain>
    </source>
</reference>
<keyword evidence="3" id="KW-1185">Reference proteome</keyword>
<name>A0A1M7BI84_9HYPH</name>
<feature type="region of interest" description="Disordered" evidence="1">
    <location>
        <begin position="40"/>
        <end position="74"/>
    </location>
</feature>
<protein>
    <recommendedName>
        <fullName evidence="4">DUF2188 domain-containing protein</fullName>
    </recommendedName>
</protein>
<feature type="compositionally biased region" description="Basic and acidic residues" evidence="1">
    <location>
        <begin position="52"/>
        <end position="65"/>
    </location>
</feature>
<gene>
    <name evidence="2" type="ORF">SAMN05444272_0848</name>
</gene>
<dbReference type="RefSeq" id="WP_073010873.1">
    <property type="nucleotide sequence ID" value="NZ_FRBW01000001.1"/>
</dbReference>
<dbReference type="Pfam" id="PF09954">
    <property type="entry name" value="DUF2188"/>
    <property type="match status" value="1"/>
</dbReference>
<sequence>MTKKSLHVVPSSGRWSIISSGASRASRTFDTQGEAVQVARSKAKKSGTEMYIHGKDGKIRERNSYGKDPFPPKG</sequence>
<organism evidence="2 3">
    <name type="scientific">Roseibium suaedae</name>
    <dbReference type="NCBI Taxonomy" id="735517"/>
    <lineage>
        <taxon>Bacteria</taxon>
        <taxon>Pseudomonadati</taxon>
        <taxon>Pseudomonadota</taxon>
        <taxon>Alphaproteobacteria</taxon>
        <taxon>Hyphomicrobiales</taxon>
        <taxon>Stappiaceae</taxon>
        <taxon>Roseibium</taxon>
    </lineage>
</organism>
<evidence type="ECO:0000256" key="1">
    <source>
        <dbReference type="SAM" id="MobiDB-lite"/>
    </source>
</evidence>
<dbReference type="Proteomes" id="UP000186002">
    <property type="component" value="Unassembled WGS sequence"/>
</dbReference>
<dbReference type="AlphaFoldDB" id="A0A1M7BI84"/>
<evidence type="ECO:0008006" key="4">
    <source>
        <dbReference type="Google" id="ProtNLM"/>
    </source>
</evidence>
<dbReference type="InterPro" id="IPR018691">
    <property type="entry name" value="DUF2188"/>
</dbReference>
<dbReference type="STRING" id="735517.SAMN05444272_0848"/>